<organism evidence="1 2">
    <name type="scientific">Streptomyces mobaraensis</name>
    <name type="common">Streptoverticillium mobaraense</name>
    <dbReference type="NCBI Taxonomy" id="35621"/>
    <lineage>
        <taxon>Bacteria</taxon>
        <taxon>Bacillati</taxon>
        <taxon>Actinomycetota</taxon>
        <taxon>Actinomycetes</taxon>
        <taxon>Kitasatosporales</taxon>
        <taxon>Streptomycetaceae</taxon>
        <taxon>Streptomyces</taxon>
    </lineage>
</organism>
<comment type="caution">
    <text evidence="1">The sequence shown here is derived from an EMBL/GenBank/DDBJ whole genome shotgun (WGS) entry which is preliminary data.</text>
</comment>
<proteinExistence type="predicted"/>
<dbReference type="EMBL" id="VOKX01000009">
    <property type="protein sequence ID" value="KAB7850105.1"/>
    <property type="molecule type" value="Genomic_DNA"/>
</dbReference>
<dbReference type="Proteomes" id="UP000327000">
    <property type="component" value="Unassembled WGS sequence"/>
</dbReference>
<dbReference type="AlphaFoldDB" id="A0A5N5WED5"/>
<reference evidence="1 2" key="1">
    <citation type="journal article" date="2019" name="Microb. Cell Fact.">
        <title>Exploring novel herbicidin analogues by transcriptional regulator overexpression and MS/MS molecular networking.</title>
        <authorList>
            <person name="Shi Y."/>
            <person name="Gu R."/>
            <person name="Li Y."/>
            <person name="Wang X."/>
            <person name="Ren W."/>
            <person name="Li X."/>
            <person name="Wang L."/>
            <person name="Xie Y."/>
            <person name="Hong B."/>
        </authorList>
    </citation>
    <scope>NUCLEOTIDE SEQUENCE [LARGE SCALE GENOMIC DNA]</scope>
    <source>
        <strain evidence="1 2">US-43</strain>
    </source>
</reference>
<accession>A0A5N5WED5</accession>
<keyword evidence="2" id="KW-1185">Reference proteome</keyword>
<sequence>MHQPQPPDRLRLSPTQSTRLTMASQDLADARAADLASLDVPGLILLVERLRGSLDDALRLIKELAPPP</sequence>
<name>A0A5N5WED5_STRMB</name>
<evidence type="ECO:0000313" key="2">
    <source>
        <dbReference type="Proteomes" id="UP000327000"/>
    </source>
</evidence>
<protein>
    <submittedName>
        <fullName evidence="1">Uncharacterized protein</fullName>
    </submittedName>
</protein>
<gene>
    <name evidence="1" type="ORF">FRZ00_05750</name>
</gene>
<evidence type="ECO:0000313" key="1">
    <source>
        <dbReference type="EMBL" id="KAB7850105.1"/>
    </source>
</evidence>